<dbReference type="PANTHER" id="PTHR38463:SF1">
    <property type="entry name" value="STRESS RESPONSE PROTEIN YSNF"/>
    <property type="match status" value="1"/>
</dbReference>
<dbReference type="EMBL" id="SKBM01000039">
    <property type="protein sequence ID" value="TCZ53418.1"/>
    <property type="molecule type" value="Genomic_DNA"/>
</dbReference>
<dbReference type="RefSeq" id="WP_132296423.1">
    <property type="nucleotide sequence ID" value="NZ_SKBM01000039.1"/>
</dbReference>
<evidence type="ECO:0000313" key="4">
    <source>
        <dbReference type="Proteomes" id="UP000295023"/>
    </source>
</evidence>
<gene>
    <name evidence="3" type="ORF">EXY23_24825</name>
</gene>
<dbReference type="Proteomes" id="UP000295023">
    <property type="component" value="Unassembled WGS sequence"/>
</dbReference>
<comment type="caution">
    <text evidence="3">The sequence shown here is derived from an EMBL/GenBank/DDBJ whole genome shotgun (WGS) entry which is preliminary data.</text>
</comment>
<evidence type="ECO:0000313" key="3">
    <source>
        <dbReference type="EMBL" id="TCZ53418.1"/>
    </source>
</evidence>
<dbReference type="PANTHER" id="PTHR38463">
    <property type="entry name" value="STRESS RESPONSE PROTEIN YSNF"/>
    <property type="match status" value="1"/>
</dbReference>
<evidence type="ECO:0000259" key="2">
    <source>
        <dbReference type="Pfam" id="PF09557"/>
    </source>
</evidence>
<sequence length="316" mass="34234">MTTRTITALFDSRAEAERAVEALVSTTGLDRSSVRLDAAPTSAGSAAPEEKGFFASLGELFMPDEDRYSYSEGMRRGGVLVSAQVDEVRLDRAMDVFEQHGAVDLDQREAEWRQSGWTGYGGAAATGTAVPDGAPGNPPGTMLSRGVDQAAGTNISGAHPENEGATLAGSTGASAGALQGEQAIPIVEERLRVGKREVSRGRVRVRSYVVETPVQEQVTLHEERVDVERRPVDRPVTDADQLFQERTIEATESAEEAVVAKEARVVEELRIRKEAEERTETVRDTVRRTEIEIEDERRAAGTVSPGTTRMPDPDRG</sequence>
<reference evidence="3 4" key="1">
    <citation type="submission" date="2019-03" db="EMBL/GenBank/DDBJ databases">
        <title>Paracraurococcus aquatilis NE82 genome sequence.</title>
        <authorList>
            <person name="Zhao Y."/>
            <person name="Du Z."/>
        </authorList>
    </citation>
    <scope>NUCLEOTIDE SEQUENCE [LARGE SCALE GENOMIC DNA]</scope>
    <source>
        <strain evidence="3 4">NE82</strain>
    </source>
</reference>
<name>A0A4R4D4Q8_9PROT</name>
<feature type="domain" description="DUF2382" evidence="2">
    <location>
        <begin position="184"/>
        <end position="293"/>
    </location>
</feature>
<keyword evidence="4" id="KW-1185">Reference proteome</keyword>
<proteinExistence type="predicted"/>
<evidence type="ECO:0000256" key="1">
    <source>
        <dbReference type="SAM" id="MobiDB-lite"/>
    </source>
</evidence>
<organism evidence="3 4">
    <name type="scientific">Roseicella aquatilis</name>
    <dbReference type="NCBI Taxonomy" id="2527868"/>
    <lineage>
        <taxon>Bacteria</taxon>
        <taxon>Pseudomonadati</taxon>
        <taxon>Pseudomonadota</taxon>
        <taxon>Alphaproteobacteria</taxon>
        <taxon>Acetobacterales</taxon>
        <taxon>Roseomonadaceae</taxon>
        <taxon>Roseicella</taxon>
    </lineage>
</organism>
<dbReference type="AlphaFoldDB" id="A0A4R4D4Q8"/>
<accession>A0A4R4D4Q8</accession>
<dbReference type="InterPro" id="IPR019060">
    <property type="entry name" value="DUF2382"/>
</dbReference>
<protein>
    <submittedName>
        <fullName evidence="3">DUF2382 domain-containing protein</fullName>
    </submittedName>
</protein>
<dbReference type="Pfam" id="PF09557">
    <property type="entry name" value="DUF2382"/>
    <property type="match status" value="1"/>
</dbReference>
<dbReference type="OrthoDB" id="7271438at2"/>
<dbReference type="InterPro" id="IPR052967">
    <property type="entry name" value="Stress_Response_Assoc"/>
</dbReference>
<feature type="region of interest" description="Disordered" evidence="1">
    <location>
        <begin position="292"/>
        <end position="316"/>
    </location>
</feature>